<protein>
    <submittedName>
        <fullName evidence="1">Uncharacterized protein</fullName>
    </submittedName>
</protein>
<organism evidence="1 2">
    <name type="scientific">Nesidiocoris tenuis</name>
    <dbReference type="NCBI Taxonomy" id="355587"/>
    <lineage>
        <taxon>Eukaryota</taxon>
        <taxon>Metazoa</taxon>
        <taxon>Ecdysozoa</taxon>
        <taxon>Arthropoda</taxon>
        <taxon>Hexapoda</taxon>
        <taxon>Insecta</taxon>
        <taxon>Pterygota</taxon>
        <taxon>Neoptera</taxon>
        <taxon>Paraneoptera</taxon>
        <taxon>Hemiptera</taxon>
        <taxon>Heteroptera</taxon>
        <taxon>Panheteroptera</taxon>
        <taxon>Cimicomorpha</taxon>
        <taxon>Miridae</taxon>
        <taxon>Dicyphina</taxon>
        <taxon>Nesidiocoris</taxon>
    </lineage>
</organism>
<proteinExistence type="predicted"/>
<reference evidence="1 2" key="1">
    <citation type="submission" date="2020-02" db="EMBL/GenBank/DDBJ databases">
        <authorList>
            <person name="Ferguson B K."/>
        </authorList>
    </citation>
    <scope>NUCLEOTIDE SEQUENCE [LARGE SCALE GENOMIC DNA]</scope>
</reference>
<name>A0A6H5G947_9HEMI</name>
<dbReference type="AlphaFoldDB" id="A0A6H5G947"/>
<evidence type="ECO:0000313" key="1">
    <source>
        <dbReference type="EMBL" id="CAA9998876.1"/>
    </source>
</evidence>
<sequence>MKVVSIALVVGDRVPFGQVVGLPVSGARYNFLRISPHIEDAIINRRMMNNKMRIAAVARHAIVDRSRVRLAVRGSVFSMALLTYPCTSITKNNKICPMKGLLGINQNRIIITAAHRLDLLRRRVLGLLTGLVKPCRTVL</sequence>
<evidence type="ECO:0000313" key="2">
    <source>
        <dbReference type="Proteomes" id="UP000479000"/>
    </source>
</evidence>
<accession>A0A6H5G947</accession>
<dbReference type="EMBL" id="CADCXU010007541">
    <property type="protein sequence ID" value="CAA9998876.1"/>
    <property type="molecule type" value="Genomic_DNA"/>
</dbReference>
<gene>
    <name evidence="1" type="ORF">NTEN_LOCUS5159</name>
</gene>
<keyword evidence="2" id="KW-1185">Reference proteome</keyword>
<dbReference type="Proteomes" id="UP000479000">
    <property type="component" value="Unassembled WGS sequence"/>
</dbReference>